<dbReference type="RefSeq" id="WP_058293866.1">
    <property type="nucleotide sequence ID" value="NZ_LN890327.1"/>
</dbReference>
<dbReference type="AlphaFoldDB" id="A0A2A7MCE4"/>
<organism evidence="1 2">
    <name type="scientific">Clostridium neonatale</name>
    <dbReference type="NCBI Taxonomy" id="137838"/>
    <lineage>
        <taxon>Bacteria</taxon>
        <taxon>Bacillati</taxon>
        <taxon>Bacillota</taxon>
        <taxon>Clostridia</taxon>
        <taxon>Eubacteriales</taxon>
        <taxon>Clostridiaceae</taxon>
        <taxon>Clostridium</taxon>
    </lineage>
</organism>
<evidence type="ECO:0000313" key="2">
    <source>
        <dbReference type="Proteomes" id="UP000220840"/>
    </source>
</evidence>
<dbReference type="STRING" id="137838.GCA_001458595_00944"/>
<sequence>MNIDNNCIYCNKYNKCVILTVKKCIGEKCTFSKSEEQQEHLIMVTNERLNSLSSKKQNHIADKYYGGKMPWLKGGEE</sequence>
<keyword evidence="2" id="KW-1185">Reference proteome</keyword>
<evidence type="ECO:0000313" key="1">
    <source>
        <dbReference type="EMBL" id="PEG29240.1"/>
    </source>
</evidence>
<reference evidence="1 2" key="1">
    <citation type="submission" date="2017-10" db="EMBL/GenBank/DDBJ databases">
        <title>Effective Description of Clostridium neonatale sp. nov. linked to necrotizing enterocolitis in neonates and a clarification of species assignable to the genus Clostridium (Prazmowski 1880) emend. Lawson and Rainey 2016.</title>
        <authorList>
            <person name="Bernard K."/>
            <person name="Burdz T."/>
            <person name="Wiebe D."/>
            <person name="Balcewich B."/>
            <person name="Alfa M."/>
            <person name="Bernier A.-M."/>
        </authorList>
    </citation>
    <scope>NUCLEOTIDE SEQUENCE [LARGE SCALE GENOMIC DNA]</scope>
    <source>
        <strain evidence="1 2">LCDC99A005</strain>
    </source>
</reference>
<dbReference type="OrthoDB" id="1708204at2"/>
<gene>
    <name evidence="1" type="ORF">CQ394_17880</name>
</gene>
<name>A0A2A7MCE4_9CLOT</name>
<dbReference type="EMBL" id="PDCJ01000004">
    <property type="protein sequence ID" value="PEG29240.1"/>
    <property type="molecule type" value="Genomic_DNA"/>
</dbReference>
<accession>A0A2A7MCE4</accession>
<comment type="caution">
    <text evidence="1">The sequence shown here is derived from an EMBL/GenBank/DDBJ whole genome shotgun (WGS) entry which is preliminary data.</text>
</comment>
<protein>
    <submittedName>
        <fullName evidence="1">Uncharacterized protein</fullName>
    </submittedName>
</protein>
<proteinExistence type="predicted"/>
<dbReference type="Proteomes" id="UP000220840">
    <property type="component" value="Unassembled WGS sequence"/>
</dbReference>